<keyword evidence="2" id="KW-1185">Reference proteome</keyword>
<reference evidence="1 2" key="1">
    <citation type="submission" date="2020-07" db="EMBL/GenBank/DDBJ databases">
        <title>Sequencing the genomes of 1000 actinobacteria strains.</title>
        <authorList>
            <person name="Klenk H.-P."/>
        </authorList>
    </citation>
    <scope>NUCLEOTIDE SEQUENCE [LARGE SCALE GENOMIC DNA]</scope>
    <source>
        <strain evidence="1 2">DSM 24552</strain>
    </source>
</reference>
<evidence type="ECO:0000313" key="1">
    <source>
        <dbReference type="EMBL" id="NYG55239.1"/>
    </source>
</evidence>
<gene>
    <name evidence="1" type="ORF">BJ989_001543</name>
</gene>
<organism evidence="1 2">
    <name type="scientific">Nocardioides perillae</name>
    <dbReference type="NCBI Taxonomy" id="1119534"/>
    <lineage>
        <taxon>Bacteria</taxon>
        <taxon>Bacillati</taxon>
        <taxon>Actinomycetota</taxon>
        <taxon>Actinomycetes</taxon>
        <taxon>Propionibacteriales</taxon>
        <taxon>Nocardioidaceae</taxon>
        <taxon>Nocardioides</taxon>
    </lineage>
</organism>
<protein>
    <submittedName>
        <fullName evidence="1">Uncharacterized protein</fullName>
    </submittedName>
</protein>
<name>A0A7Y9RW67_9ACTN</name>
<dbReference type="EMBL" id="JACCAC010000001">
    <property type="protein sequence ID" value="NYG55239.1"/>
    <property type="molecule type" value="Genomic_DNA"/>
</dbReference>
<accession>A0A7Y9RW67</accession>
<proteinExistence type="predicted"/>
<evidence type="ECO:0000313" key="2">
    <source>
        <dbReference type="Proteomes" id="UP000544110"/>
    </source>
</evidence>
<comment type="caution">
    <text evidence="1">The sequence shown here is derived from an EMBL/GenBank/DDBJ whole genome shotgun (WGS) entry which is preliminary data.</text>
</comment>
<dbReference type="Proteomes" id="UP000544110">
    <property type="component" value="Unassembled WGS sequence"/>
</dbReference>
<sequence>MLIGRDRVGAVGGVVVAGCGECVESGGEHVGFRGGDGEPAMGLAVAVAAHRERGCRGCCCFFAFEAVAFDVVGDVGGDDVEDPVTESLQLDRVEHAGELQQVGAGSVDHCDPDPIGRQRVNGLADHFGLLGQHPTCAHRREHGAVPCLERRSVADGGD</sequence>
<dbReference type="PROSITE" id="PS51257">
    <property type="entry name" value="PROKAR_LIPOPROTEIN"/>
    <property type="match status" value="1"/>
</dbReference>
<dbReference type="AlphaFoldDB" id="A0A7Y9RW67"/>